<dbReference type="EMBL" id="JAHOEI010000007">
    <property type="protein sequence ID" value="MBV3386816.1"/>
    <property type="molecule type" value="Genomic_DNA"/>
</dbReference>
<evidence type="ECO:0000313" key="2">
    <source>
        <dbReference type="EMBL" id="MBV3386816.1"/>
    </source>
</evidence>
<organism evidence="2 3">
    <name type="scientific">Segatella copri</name>
    <dbReference type="NCBI Taxonomy" id="165179"/>
    <lineage>
        <taxon>Bacteria</taxon>
        <taxon>Pseudomonadati</taxon>
        <taxon>Bacteroidota</taxon>
        <taxon>Bacteroidia</taxon>
        <taxon>Bacteroidales</taxon>
        <taxon>Prevotellaceae</taxon>
        <taxon>Segatella</taxon>
    </lineage>
</organism>
<sequence>MSEINFKAIRVRTGAWVDCSPTIRNSEVFSNHKELGVINSYLIDTNTLCQFTGARDCNGFPIYEHDLLRQYEDTGSIYEVVWNQGNTSFSLVDTEHPVLYPNTLGRMLRNRQLKVIGNKFDKKGGK</sequence>
<evidence type="ECO:0000313" key="3">
    <source>
        <dbReference type="Proteomes" id="UP001196765"/>
    </source>
</evidence>
<comment type="caution">
    <text evidence="2">The sequence shown here is derived from an EMBL/GenBank/DDBJ whole genome shotgun (WGS) entry which is preliminary data.</text>
</comment>
<evidence type="ECO:0000259" key="1">
    <source>
        <dbReference type="Pfam" id="PF09643"/>
    </source>
</evidence>
<gene>
    <name evidence="2" type="ORF">KSW82_03560</name>
</gene>
<dbReference type="AlphaFoldDB" id="A0AAW4N0P4"/>
<feature type="domain" description="YopX protein" evidence="1">
    <location>
        <begin position="28"/>
        <end position="120"/>
    </location>
</feature>
<dbReference type="RefSeq" id="WP_217743975.1">
    <property type="nucleotide sequence ID" value="NZ_JAHOEI010000007.1"/>
</dbReference>
<protein>
    <recommendedName>
        <fullName evidence="1">YopX protein domain-containing protein</fullName>
    </recommendedName>
</protein>
<accession>A0AAW4N0P4</accession>
<dbReference type="InterPro" id="IPR019096">
    <property type="entry name" value="YopX_protein"/>
</dbReference>
<dbReference type="Pfam" id="PF09643">
    <property type="entry name" value="YopX"/>
    <property type="match status" value="1"/>
</dbReference>
<proteinExistence type="predicted"/>
<dbReference type="Proteomes" id="UP001196765">
    <property type="component" value="Unassembled WGS sequence"/>
</dbReference>
<name>A0AAW4N0P4_9BACT</name>
<reference evidence="2" key="1">
    <citation type="submission" date="2021-06" db="EMBL/GenBank/DDBJ databases">
        <title>Collection of gut derived symbiotic bacterial strains cultured from healthy donors.</title>
        <authorList>
            <person name="Lin H."/>
            <person name="Littmann E."/>
            <person name="Pamer E.G."/>
        </authorList>
    </citation>
    <scope>NUCLEOTIDE SEQUENCE</scope>
    <source>
        <strain evidence="2">MSK.21.74</strain>
    </source>
</reference>